<proteinExistence type="predicted"/>
<reference evidence="2 3" key="1">
    <citation type="submission" date="2019-06" db="EMBL/GenBank/DDBJ databases">
        <title>Genome Sequence of the Brown Rot Fungal Pathogen Monilinia laxa.</title>
        <authorList>
            <person name="De Miccolis Angelini R.M."/>
            <person name="Landi L."/>
            <person name="Abate D."/>
            <person name="Pollastro S."/>
            <person name="Romanazzi G."/>
            <person name="Faretra F."/>
        </authorList>
    </citation>
    <scope>NUCLEOTIDE SEQUENCE [LARGE SCALE GENOMIC DNA]</scope>
    <source>
        <strain evidence="2 3">Mlax316</strain>
    </source>
</reference>
<keyword evidence="1" id="KW-0812">Transmembrane</keyword>
<keyword evidence="1" id="KW-1133">Transmembrane helix</keyword>
<dbReference type="EMBL" id="VIGI01000008">
    <property type="protein sequence ID" value="KAB8297338.1"/>
    <property type="molecule type" value="Genomic_DNA"/>
</dbReference>
<evidence type="ECO:0000313" key="2">
    <source>
        <dbReference type="EMBL" id="KAB8297338.1"/>
    </source>
</evidence>
<dbReference type="AlphaFoldDB" id="A0A5N6K4N3"/>
<evidence type="ECO:0000313" key="3">
    <source>
        <dbReference type="Proteomes" id="UP000326757"/>
    </source>
</evidence>
<protein>
    <submittedName>
        <fullName evidence="2">Uncharacterized protein</fullName>
    </submittedName>
</protein>
<evidence type="ECO:0000256" key="1">
    <source>
        <dbReference type="SAM" id="Phobius"/>
    </source>
</evidence>
<sequence length="76" mass="8682">MVVVVVEGLKNTIELLDSYIGSLVWYLMVGMVLYSIGRIDCSGTREQSIMHLLQCPSRAEMFRSEPDRDGKRLFEV</sequence>
<organism evidence="2 3">
    <name type="scientific">Monilinia laxa</name>
    <name type="common">Brown rot fungus</name>
    <name type="synonym">Sclerotinia laxa</name>
    <dbReference type="NCBI Taxonomy" id="61186"/>
    <lineage>
        <taxon>Eukaryota</taxon>
        <taxon>Fungi</taxon>
        <taxon>Dikarya</taxon>
        <taxon>Ascomycota</taxon>
        <taxon>Pezizomycotina</taxon>
        <taxon>Leotiomycetes</taxon>
        <taxon>Helotiales</taxon>
        <taxon>Sclerotiniaceae</taxon>
        <taxon>Monilinia</taxon>
    </lineage>
</organism>
<accession>A0A5N6K4N3</accession>
<keyword evidence="1" id="KW-0472">Membrane</keyword>
<keyword evidence="3" id="KW-1185">Reference proteome</keyword>
<name>A0A5N6K4N3_MONLA</name>
<dbReference type="Proteomes" id="UP000326757">
    <property type="component" value="Unassembled WGS sequence"/>
</dbReference>
<gene>
    <name evidence="2" type="ORF">EYC80_002685</name>
</gene>
<feature type="transmembrane region" description="Helical" evidence="1">
    <location>
        <begin position="19"/>
        <end position="37"/>
    </location>
</feature>
<comment type="caution">
    <text evidence="2">The sequence shown here is derived from an EMBL/GenBank/DDBJ whole genome shotgun (WGS) entry which is preliminary data.</text>
</comment>